<gene>
    <name evidence="2" type="ORF">QYE76_043344</name>
</gene>
<feature type="compositionally biased region" description="Basic residues" evidence="1">
    <location>
        <begin position="90"/>
        <end position="104"/>
    </location>
</feature>
<keyword evidence="3" id="KW-1185">Reference proteome</keyword>
<organism evidence="2 3">
    <name type="scientific">Lolium multiflorum</name>
    <name type="common">Italian ryegrass</name>
    <name type="synonym">Lolium perenne subsp. multiflorum</name>
    <dbReference type="NCBI Taxonomy" id="4521"/>
    <lineage>
        <taxon>Eukaryota</taxon>
        <taxon>Viridiplantae</taxon>
        <taxon>Streptophyta</taxon>
        <taxon>Embryophyta</taxon>
        <taxon>Tracheophyta</taxon>
        <taxon>Spermatophyta</taxon>
        <taxon>Magnoliopsida</taxon>
        <taxon>Liliopsida</taxon>
        <taxon>Poales</taxon>
        <taxon>Poaceae</taxon>
        <taxon>BOP clade</taxon>
        <taxon>Pooideae</taxon>
        <taxon>Poodae</taxon>
        <taxon>Poeae</taxon>
        <taxon>Poeae Chloroplast Group 2 (Poeae type)</taxon>
        <taxon>Loliodinae</taxon>
        <taxon>Loliinae</taxon>
        <taxon>Lolium</taxon>
    </lineage>
</organism>
<reference evidence="2" key="1">
    <citation type="submission" date="2023-07" db="EMBL/GenBank/DDBJ databases">
        <title>A chromosome-level genome assembly of Lolium multiflorum.</title>
        <authorList>
            <person name="Chen Y."/>
            <person name="Copetti D."/>
            <person name="Kolliker R."/>
            <person name="Studer B."/>
        </authorList>
    </citation>
    <scope>NUCLEOTIDE SEQUENCE</scope>
    <source>
        <strain evidence="2">02402/16</strain>
        <tissue evidence="2">Leaf</tissue>
    </source>
</reference>
<dbReference type="AlphaFoldDB" id="A0AAD8TIY5"/>
<evidence type="ECO:0000313" key="3">
    <source>
        <dbReference type="Proteomes" id="UP001231189"/>
    </source>
</evidence>
<dbReference type="EMBL" id="JAUUTY010000002">
    <property type="protein sequence ID" value="KAK1682496.1"/>
    <property type="molecule type" value="Genomic_DNA"/>
</dbReference>
<dbReference type="Proteomes" id="UP001231189">
    <property type="component" value="Unassembled WGS sequence"/>
</dbReference>
<evidence type="ECO:0000313" key="2">
    <source>
        <dbReference type="EMBL" id="KAK1682496.1"/>
    </source>
</evidence>
<name>A0AAD8TIY5_LOLMU</name>
<feature type="region of interest" description="Disordered" evidence="1">
    <location>
        <begin position="82"/>
        <end position="104"/>
    </location>
</feature>
<evidence type="ECO:0000256" key="1">
    <source>
        <dbReference type="SAM" id="MobiDB-lite"/>
    </source>
</evidence>
<comment type="caution">
    <text evidence="2">The sequence shown here is derived from an EMBL/GenBank/DDBJ whole genome shotgun (WGS) entry which is preliminary data.</text>
</comment>
<proteinExistence type="predicted"/>
<accession>A0AAD8TIY5</accession>
<protein>
    <submittedName>
        <fullName evidence="2">Uncharacterized protein</fullName>
    </submittedName>
</protein>
<sequence length="104" mass="11832">MASTATLCRLFASREWRKIAGEMPAFKDGRATYVATLVEAATKLPTCLRRRLQPQKSFSMGNLRVLTKNFDSCSYLEEGGFGLRVQGGSRRSRPRYGQARRRQR</sequence>